<evidence type="ECO:0000259" key="2">
    <source>
        <dbReference type="Pfam" id="PF13649"/>
    </source>
</evidence>
<dbReference type="GO" id="GO:0008168">
    <property type="term" value="F:methyltransferase activity"/>
    <property type="evidence" value="ECO:0007669"/>
    <property type="project" value="UniProtKB-KW"/>
</dbReference>
<keyword evidence="3" id="KW-0489">Methyltransferase</keyword>
<dbReference type="CDD" id="cd02440">
    <property type="entry name" value="AdoMet_MTases"/>
    <property type="match status" value="1"/>
</dbReference>
<keyword evidence="1 3" id="KW-0808">Transferase</keyword>
<comment type="caution">
    <text evidence="3">The sequence shown here is derived from an EMBL/GenBank/DDBJ whole genome shotgun (WGS) entry which is preliminary data.</text>
</comment>
<evidence type="ECO:0000313" key="4">
    <source>
        <dbReference type="Proteomes" id="UP000186112"/>
    </source>
</evidence>
<dbReference type="Gene3D" id="3.40.50.150">
    <property type="entry name" value="Vaccinia Virus protein VP39"/>
    <property type="match status" value="1"/>
</dbReference>
<reference evidence="3 4" key="1">
    <citation type="submission" date="2016-02" db="EMBL/GenBank/DDBJ databases">
        <title>Genome sequence of Tissierella creatinophila DSM 6911.</title>
        <authorList>
            <person name="Poehlein A."/>
            <person name="Daniel R."/>
        </authorList>
    </citation>
    <scope>NUCLEOTIDE SEQUENCE [LARGE SCALE GENOMIC DNA]</scope>
    <source>
        <strain evidence="3 4">DSM 6911</strain>
    </source>
</reference>
<proteinExistence type="predicted"/>
<dbReference type="InterPro" id="IPR029063">
    <property type="entry name" value="SAM-dependent_MTases_sf"/>
</dbReference>
<protein>
    <submittedName>
        <fullName evidence="3">dTDP-3-amino-3,4, 6-trideoxy-alpha-D-glucopyranose</fullName>
        <ecNumber evidence="3">2.1.1.234</ecNumber>
    </submittedName>
</protein>
<dbReference type="InterPro" id="IPR041698">
    <property type="entry name" value="Methyltransf_25"/>
</dbReference>
<dbReference type="Pfam" id="PF13649">
    <property type="entry name" value="Methyltransf_25"/>
    <property type="match status" value="1"/>
</dbReference>
<dbReference type="PANTHER" id="PTHR43861">
    <property type="entry name" value="TRANS-ACONITATE 2-METHYLTRANSFERASE-RELATED"/>
    <property type="match status" value="1"/>
</dbReference>
<dbReference type="RefSeq" id="WP_075726953.1">
    <property type="nucleotide sequence ID" value="NZ_LTDM01000031.1"/>
</dbReference>
<dbReference type="Gene3D" id="2.20.25.110">
    <property type="entry name" value="S-adenosyl-L-methionine-dependent methyltransferases"/>
    <property type="match status" value="1"/>
</dbReference>
<dbReference type="SUPFAM" id="SSF53335">
    <property type="entry name" value="S-adenosyl-L-methionine-dependent methyltransferases"/>
    <property type="match status" value="1"/>
</dbReference>
<evidence type="ECO:0000256" key="1">
    <source>
        <dbReference type="ARBA" id="ARBA00022679"/>
    </source>
</evidence>
<dbReference type="EMBL" id="LTDM01000031">
    <property type="protein sequence ID" value="OLS02395.1"/>
    <property type="molecule type" value="Genomic_DNA"/>
</dbReference>
<name>A0A1U7M536_TISCR</name>
<dbReference type="OrthoDB" id="9811589at2"/>
<dbReference type="EC" id="2.1.1.234" evidence="3"/>
<feature type="domain" description="Methyltransferase" evidence="2">
    <location>
        <begin position="41"/>
        <end position="135"/>
    </location>
</feature>
<dbReference type="Proteomes" id="UP000186112">
    <property type="component" value="Unassembled WGS sequence"/>
</dbReference>
<dbReference type="AlphaFoldDB" id="A0A1U7M536"/>
<accession>A0A1U7M536</accession>
<keyword evidence="4" id="KW-1185">Reference proteome</keyword>
<gene>
    <name evidence="3" type="primary">desVI</name>
    <name evidence="3" type="ORF">TICRE_16360</name>
</gene>
<evidence type="ECO:0000313" key="3">
    <source>
        <dbReference type="EMBL" id="OLS02395.1"/>
    </source>
</evidence>
<dbReference type="GO" id="GO:0032259">
    <property type="term" value="P:methylation"/>
    <property type="evidence" value="ECO:0007669"/>
    <property type="project" value="UniProtKB-KW"/>
</dbReference>
<organism evidence="3 4">
    <name type="scientific">Tissierella creatinophila DSM 6911</name>
    <dbReference type="NCBI Taxonomy" id="1123403"/>
    <lineage>
        <taxon>Bacteria</taxon>
        <taxon>Bacillati</taxon>
        <taxon>Bacillota</taxon>
        <taxon>Tissierellia</taxon>
        <taxon>Tissierellales</taxon>
        <taxon>Tissierellaceae</taxon>
        <taxon>Tissierella</taxon>
    </lineage>
</organism>
<sequence>MNIYNKFAKVYDELMNDFDYENWFNYIEDIFKKYKKSPKKVLEMACGTGSLSYYFAENGYKLTCFDLSDEMLSKAYDKLNRYKNVKLVKQNMIDFEFNEKFEAIVSICDSINYILEKEDLINTFKNVYDHLEDGGIFTFDINSYYKLKNTLGNNIFIEDREDIFYTWENLFDESSNVCDFYLTFFLREEENYKRFDEHHRERAYKVEEVLEALKIAGFKTNHIYDCFTFDTPREKTERINFISIK</sequence>